<name>A0A1P8F6I4_9CHLR</name>
<reference evidence="2" key="1">
    <citation type="submission" date="2016-11" db="EMBL/GenBank/DDBJ databases">
        <title>Dehalogenimonas formicexedens sp. nov., a chlorinated alkane respiring bacterium isolated from contaminated groundwater.</title>
        <authorList>
            <person name="Key T.A."/>
            <person name="Bowman K.S."/>
            <person name="Lee I."/>
            <person name="Chun J."/>
            <person name="Albuquerque L."/>
            <person name="da Costa M.S."/>
            <person name="Rainey F.A."/>
            <person name="Moe W.M."/>
        </authorList>
    </citation>
    <scope>NUCLEOTIDE SEQUENCE [LARGE SCALE GENOMIC DNA]</scope>
    <source>
        <strain evidence="2">NSZ-14</strain>
    </source>
</reference>
<organism evidence="1 2">
    <name type="scientific">Dehalogenimonas formicexedens</name>
    <dbReference type="NCBI Taxonomy" id="1839801"/>
    <lineage>
        <taxon>Bacteria</taxon>
        <taxon>Bacillati</taxon>
        <taxon>Chloroflexota</taxon>
        <taxon>Dehalococcoidia</taxon>
        <taxon>Dehalococcoidales</taxon>
        <taxon>Dehalococcoidaceae</taxon>
        <taxon>Dehalogenimonas</taxon>
    </lineage>
</organism>
<dbReference type="RefSeq" id="WP_076003827.1">
    <property type="nucleotide sequence ID" value="NZ_CP018258.1"/>
</dbReference>
<dbReference type="KEGG" id="dfo:Dform_00740"/>
<dbReference type="OrthoDB" id="1951221at2"/>
<dbReference type="InterPro" id="IPR016024">
    <property type="entry name" value="ARM-type_fold"/>
</dbReference>
<gene>
    <name evidence="1" type="ORF">Dform_00740</name>
</gene>
<dbReference type="Proteomes" id="UP000185934">
    <property type="component" value="Chromosome"/>
</dbReference>
<evidence type="ECO:0008006" key="3">
    <source>
        <dbReference type="Google" id="ProtNLM"/>
    </source>
</evidence>
<dbReference type="STRING" id="1839801.Dform_00740"/>
<proteinExistence type="predicted"/>
<evidence type="ECO:0000313" key="2">
    <source>
        <dbReference type="Proteomes" id="UP000185934"/>
    </source>
</evidence>
<dbReference type="EMBL" id="CP018258">
    <property type="protein sequence ID" value="APV44094.1"/>
    <property type="molecule type" value="Genomic_DNA"/>
</dbReference>
<protein>
    <recommendedName>
        <fullName evidence="3">HEAT repeat-containing protein</fullName>
    </recommendedName>
</protein>
<dbReference type="AlphaFoldDB" id="A0A1P8F6I4"/>
<accession>A0A1P8F6I4</accession>
<evidence type="ECO:0000313" key="1">
    <source>
        <dbReference type="EMBL" id="APV44094.1"/>
    </source>
</evidence>
<keyword evidence="2" id="KW-1185">Reference proteome</keyword>
<sequence>MKPENLERAHGDSSTIHALILSLHSDGAARFRAAKELNLIARDNPDLLYPRFEIFADLLDSRSSVLLWNGLLTLGYLARVDHLHRLDGIMDKYISHLWDSKLVTAANVVVGAGQILRFRPDLREIILPQLLRVDEIPLPTDECHQVIRGHVLSALTGCLDSVKDDNRIVEFALRCSQSNRLSTKKKAEELVRKLQW</sequence>
<dbReference type="SUPFAM" id="SSF48371">
    <property type="entry name" value="ARM repeat"/>
    <property type="match status" value="1"/>
</dbReference>